<feature type="compositionally biased region" description="Basic and acidic residues" evidence="1">
    <location>
        <begin position="341"/>
        <end position="360"/>
    </location>
</feature>
<evidence type="ECO:0000313" key="3">
    <source>
        <dbReference type="Proteomes" id="UP001530315"/>
    </source>
</evidence>
<gene>
    <name evidence="2" type="ORF">ACHAW5_005009</name>
</gene>
<comment type="caution">
    <text evidence="2">The sequence shown here is derived from an EMBL/GenBank/DDBJ whole genome shotgun (WGS) entry which is preliminary data.</text>
</comment>
<accession>A0ABD3P0D3</accession>
<organism evidence="2 3">
    <name type="scientific">Stephanodiscus triporus</name>
    <dbReference type="NCBI Taxonomy" id="2934178"/>
    <lineage>
        <taxon>Eukaryota</taxon>
        <taxon>Sar</taxon>
        <taxon>Stramenopiles</taxon>
        <taxon>Ochrophyta</taxon>
        <taxon>Bacillariophyta</taxon>
        <taxon>Coscinodiscophyceae</taxon>
        <taxon>Thalassiosirophycidae</taxon>
        <taxon>Stephanodiscales</taxon>
        <taxon>Stephanodiscaceae</taxon>
        <taxon>Stephanodiscus</taxon>
    </lineage>
</organism>
<feature type="compositionally biased region" description="Polar residues" evidence="1">
    <location>
        <begin position="165"/>
        <end position="174"/>
    </location>
</feature>
<dbReference type="AlphaFoldDB" id="A0ABD3P0D3"/>
<reference evidence="2 3" key="1">
    <citation type="submission" date="2024-10" db="EMBL/GenBank/DDBJ databases">
        <title>Updated reference genomes for cyclostephanoid diatoms.</title>
        <authorList>
            <person name="Roberts W.R."/>
            <person name="Alverson A.J."/>
        </authorList>
    </citation>
    <scope>NUCLEOTIDE SEQUENCE [LARGE SCALE GENOMIC DNA]</scope>
    <source>
        <strain evidence="2 3">AJA276-08</strain>
    </source>
</reference>
<evidence type="ECO:0000256" key="1">
    <source>
        <dbReference type="SAM" id="MobiDB-lite"/>
    </source>
</evidence>
<name>A0ABD3P0D3_9STRA</name>
<proteinExistence type="predicted"/>
<feature type="region of interest" description="Disordered" evidence="1">
    <location>
        <begin position="327"/>
        <end position="360"/>
    </location>
</feature>
<dbReference type="EMBL" id="JALLAZ020001083">
    <property type="protein sequence ID" value="KAL3781102.1"/>
    <property type="molecule type" value="Genomic_DNA"/>
</dbReference>
<evidence type="ECO:0000313" key="2">
    <source>
        <dbReference type="EMBL" id="KAL3781102.1"/>
    </source>
</evidence>
<dbReference type="Proteomes" id="UP001530315">
    <property type="component" value="Unassembled WGS sequence"/>
</dbReference>
<sequence>MLRQIVQIASSRSSCRFPPSRLLKECAQSNPLVYGTARQLLFTKSAASFSGSGDDGANVGGVATPTVKLCQVNNHPDFRLRQAKKRTAFDLATGGCAAKTADNTQFNRSRIIHNKMMNENPIRSNDGTSSGALAAERLRNARRNAIENMIETFPGKRPSRPRRTNAFSQPTSGLDLSAKGHGLTIEMNENPVRSNDGTSSGALVADRLRQARRKAFENMSTQLSMSLVAQTETSATSKMLKEKGIAIQMIENPVRSSDGTSSGALAADRLRMSRRKALEHIKNPHHSGIQSVKDTTEEKPILTSMNSSHAMQVKEHGLAIQMIENRIRSSDGTSSGALAADRLRQARRKAVENMKKPNKG</sequence>
<feature type="region of interest" description="Disordered" evidence="1">
    <location>
        <begin position="153"/>
        <end position="176"/>
    </location>
</feature>
<keyword evidence="3" id="KW-1185">Reference proteome</keyword>
<protein>
    <submittedName>
        <fullName evidence="2">Uncharacterized protein</fullName>
    </submittedName>
</protein>